<dbReference type="GeneID" id="5016115"/>
<proteinExistence type="inferred from homology"/>
<dbReference type="OMA" id="NIEAQQW"/>
<keyword evidence="2" id="KW-0378">Hydrolase</keyword>
<evidence type="ECO:0008006" key="5">
    <source>
        <dbReference type="Google" id="ProtNLM"/>
    </source>
</evidence>
<reference evidence="3 4" key="1">
    <citation type="journal article" date="2006" name="Nature">
        <title>Global trends of whole-genome duplications revealed by the ciliate Paramecium tetraurelia.</title>
        <authorList>
            <consortium name="Genoscope"/>
            <person name="Aury J.-M."/>
            <person name="Jaillon O."/>
            <person name="Duret L."/>
            <person name="Noel B."/>
            <person name="Jubin C."/>
            <person name="Porcel B.M."/>
            <person name="Segurens B."/>
            <person name="Daubin V."/>
            <person name="Anthouard V."/>
            <person name="Aiach N."/>
            <person name="Arnaiz O."/>
            <person name="Billaut A."/>
            <person name="Beisson J."/>
            <person name="Blanc I."/>
            <person name="Bouhouche K."/>
            <person name="Camara F."/>
            <person name="Duharcourt S."/>
            <person name="Guigo R."/>
            <person name="Gogendeau D."/>
            <person name="Katinka M."/>
            <person name="Keller A.-M."/>
            <person name="Kissmehl R."/>
            <person name="Klotz C."/>
            <person name="Koll F."/>
            <person name="Le Moue A."/>
            <person name="Lepere C."/>
            <person name="Malinsky S."/>
            <person name="Nowacki M."/>
            <person name="Nowak J.K."/>
            <person name="Plattner H."/>
            <person name="Poulain J."/>
            <person name="Ruiz F."/>
            <person name="Serrano V."/>
            <person name="Zagulski M."/>
            <person name="Dessen P."/>
            <person name="Betermier M."/>
            <person name="Weissenbach J."/>
            <person name="Scarpelli C."/>
            <person name="Schachter V."/>
            <person name="Sperling L."/>
            <person name="Meyer E."/>
            <person name="Cohen J."/>
            <person name="Wincker P."/>
        </authorList>
    </citation>
    <scope>NUCLEOTIDE SEQUENCE [LARGE SCALE GENOMIC DNA]</scope>
    <source>
        <strain evidence="3 4">Stock d4-2</strain>
    </source>
</reference>
<dbReference type="EMBL" id="CT868022">
    <property type="protein sequence ID" value="CAK62933.1"/>
    <property type="molecule type" value="Genomic_DNA"/>
</dbReference>
<evidence type="ECO:0000256" key="1">
    <source>
        <dbReference type="ARBA" id="ARBA00008645"/>
    </source>
</evidence>
<dbReference type="KEGG" id="ptm:GSPATT00032785001"/>
<dbReference type="AlphaFoldDB" id="A0BWL6"/>
<dbReference type="STRING" id="5888.A0BWL6"/>
<dbReference type="PANTHER" id="PTHR46118:SF4">
    <property type="entry name" value="PROTEIN ABHD11"/>
    <property type="match status" value="1"/>
</dbReference>
<dbReference type="HOGENOM" id="CLU_2269029_0_0_1"/>
<keyword evidence="4" id="KW-1185">Reference proteome</keyword>
<dbReference type="PANTHER" id="PTHR46118">
    <property type="entry name" value="PROTEIN ABHD11"/>
    <property type="match status" value="1"/>
</dbReference>
<dbReference type="InterPro" id="IPR029058">
    <property type="entry name" value="AB_hydrolase_fold"/>
</dbReference>
<dbReference type="RefSeq" id="XP_001430331.1">
    <property type="nucleotide sequence ID" value="XM_001430294.1"/>
</dbReference>
<dbReference type="Gene3D" id="3.40.50.1820">
    <property type="entry name" value="alpha/beta hydrolase"/>
    <property type="match status" value="1"/>
</dbReference>
<accession>A0BWL6</accession>
<evidence type="ECO:0000313" key="4">
    <source>
        <dbReference type="Proteomes" id="UP000000600"/>
    </source>
</evidence>
<comment type="similarity">
    <text evidence="1">Belongs to the AB hydrolase superfamily.</text>
</comment>
<dbReference type="SUPFAM" id="SSF53474">
    <property type="entry name" value="alpha/beta-Hydrolases"/>
    <property type="match status" value="1"/>
</dbReference>
<dbReference type="Proteomes" id="UP000000600">
    <property type="component" value="Unassembled WGS sequence"/>
</dbReference>
<evidence type="ECO:0000313" key="3">
    <source>
        <dbReference type="EMBL" id="CAK62933.1"/>
    </source>
</evidence>
<organism evidence="3 4">
    <name type="scientific">Paramecium tetraurelia</name>
    <dbReference type="NCBI Taxonomy" id="5888"/>
    <lineage>
        <taxon>Eukaryota</taxon>
        <taxon>Sar</taxon>
        <taxon>Alveolata</taxon>
        <taxon>Ciliophora</taxon>
        <taxon>Intramacronucleata</taxon>
        <taxon>Oligohymenophorea</taxon>
        <taxon>Peniculida</taxon>
        <taxon>Parameciidae</taxon>
        <taxon>Paramecium</taxon>
    </lineage>
</organism>
<dbReference type="GO" id="GO:0016787">
    <property type="term" value="F:hydrolase activity"/>
    <property type="evidence" value="ECO:0007669"/>
    <property type="project" value="UniProtKB-KW"/>
</dbReference>
<protein>
    <recommendedName>
        <fullName evidence="5">AB hydrolase-1 domain-containing protein</fullName>
    </recommendedName>
</protein>
<sequence>MTNLVSKEGTNDNYVWRLNIDSIQEFQKQGHKEFRSAYDGPVCVKCGERSEYVNQNDRASFLQVFPKLDINKDIHFVAVAGHWVQVEKPREFIKLTSQYLSQF</sequence>
<name>A0BWL6_PARTE</name>
<dbReference type="InParanoid" id="A0BWL6"/>
<evidence type="ECO:0000256" key="2">
    <source>
        <dbReference type="ARBA" id="ARBA00022801"/>
    </source>
</evidence>
<dbReference type="OrthoDB" id="194865at2759"/>
<gene>
    <name evidence="3" type="ORF">GSPATT00032785001</name>
</gene>